<dbReference type="Proteomes" id="UP001207918">
    <property type="component" value="Unassembled WGS sequence"/>
</dbReference>
<dbReference type="Gene3D" id="1.25.40.390">
    <property type="match status" value="1"/>
</dbReference>
<evidence type="ECO:0000256" key="5">
    <source>
        <dbReference type="ARBA" id="ARBA00023237"/>
    </source>
</evidence>
<dbReference type="Pfam" id="PF07980">
    <property type="entry name" value="SusD_RagB"/>
    <property type="match status" value="1"/>
</dbReference>
<dbReference type="EMBL" id="JAGGJA010000001">
    <property type="protein sequence ID" value="MCW9705302.1"/>
    <property type="molecule type" value="Genomic_DNA"/>
</dbReference>
<dbReference type="SUPFAM" id="SSF48452">
    <property type="entry name" value="TPR-like"/>
    <property type="match status" value="1"/>
</dbReference>
<evidence type="ECO:0000256" key="2">
    <source>
        <dbReference type="ARBA" id="ARBA00006275"/>
    </source>
</evidence>
<dbReference type="InterPro" id="IPR012944">
    <property type="entry name" value="SusD_RagB_dom"/>
</dbReference>
<dbReference type="InterPro" id="IPR033985">
    <property type="entry name" value="SusD-like_N"/>
</dbReference>
<evidence type="ECO:0000256" key="3">
    <source>
        <dbReference type="ARBA" id="ARBA00022729"/>
    </source>
</evidence>
<comment type="subcellular location">
    <subcellularLocation>
        <location evidence="1">Cell outer membrane</location>
    </subcellularLocation>
</comment>
<evidence type="ECO:0000259" key="6">
    <source>
        <dbReference type="Pfam" id="PF07980"/>
    </source>
</evidence>
<keyword evidence="4" id="KW-0472">Membrane</keyword>
<keyword evidence="3" id="KW-0732">Signal</keyword>
<dbReference type="Pfam" id="PF14322">
    <property type="entry name" value="SusD-like_3"/>
    <property type="match status" value="1"/>
</dbReference>
<evidence type="ECO:0000256" key="4">
    <source>
        <dbReference type="ARBA" id="ARBA00023136"/>
    </source>
</evidence>
<sequence length="523" mass="58519">MKESMKRINKQLLMLAVALLVIFPACELQEQPHSVFTPDNYYDNESSILTSLSGVYRDFATISSMGPPYRVLELTTDQVVVHAKIQGWWDGPDFHNLARHEWTPSHAWIGDFWNQLFGTVGQANALISSLRSSDLDGLEGPIAELRALRAYAYFYLMDLYGNVPIFTEPKVDPNNLPTQNTRTEVFDFVIEELSAAAEVLPSANDVGAEYYGRLTKEAVYALIATTYLNAEVYTGDAQYDMAIEYADQVINSGAYRLLDDYHANFAADNSNNEEMIFGSVYTPNETGGIGHPFVLKVLPGITGGLFDLPFTPQNGFGTRPSVVELYEDQDVRKEMFLTPGPLTDPRTGDTVMVERIVPDGNSELYVEGESDQGPVPYEIIKADGLRNQPMNAGVKWIKWGLDPNTDGGDASNDIAWIRYADILLVKAEAQLRSGTGNPLALVNRVRERSNASPLTSLTLQDILDERGRELAFEMSRRRDLIRFGQFTNSSWEFKEPSEEYRRLFPIPTEALDANSNLDQNPGY</sequence>
<comment type="caution">
    <text evidence="8">The sequence shown here is derived from an EMBL/GenBank/DDBJ whole genome shotgun (WGS) entry which is preliminary data.</text>
</comment>
<accession>A0ABT3PHB4</accession>
<evidence type="ECO:0000313" key="8">
    <source>
        <dbReference type="EMBL" id="MCW9705302.1"/>
    </source>
</evidence>
<comment type="similarity">
    <text evidence="2">Belongs to the SusD family.</text>
</comment>
<dbReference type="RefSeq" id="WP_265763964.1">
    <property type="nucleotide sequence ID" value="NZ_JAGGJA010000001.1"/>
</dbReference>
<organism evidence="8 9">
    <name type="scientific">Fodinibius salsisoli</name>
    <dbReference type="NCBI Taxonomy" id="2820877"/>
    <lineage>
        <taxon>Bacteria</taxon>
        <taxon>Pseudomonadati</taxon>
        <taxon>Balneolota</taxon>
        <taxon>Balneolia</taxon>
        <taxon>Balneolales</taxon>
        <taxon>Balneolaceae</taxon>
        <taxon>Fodinibius</taxon>
    </lineage>
</organism>
<evidence type="ECO:0000259" key="7">
    <source>
        <dbReference type="Pfam" id="PF14322"/>
    </source>
</evidence>
<dbReference type="InterPro" id="IPR011990">
    <property type="entry name" value="TPR-like_helical_dom_sf"/>
</dbReference>
<keyword evidence="5" id="KW-0998">Cell outer membrane</keyword>
<evidence type="ECO:0000313" key="9">
    <source>
        <dbReference type="Proteomes" id="UP001207918"/>
    </source>
</evidence>
<reference evidence="8 9" key="1">
    <citation type="submission" date="2021-03" db="EMBL/GenBank/DDBJ databases">
        <title>Aliifodinibius sp. nov., a new bacterium isolated from saline soil.</title>
        <authorList>
            <person name="Galisteo C."/>
            <person name="De La Haba R."/>
            <person name="Sanchez-Porro C."/>
            <person name="Ventosa A."/>
        </authorList>
    </citation>
    <scope>NUCLEOTIDE SEQUENCE [LARGE SCALE GENOMIC DNA]</scope>
    <source>
        <strain evidence="8 9">1BSP15-2V2</strain>
    </source>
</reference>
<feature type="domain" description="SusD-like N-terminal" evidence="7">
    <location>
        <begin position="82"/>
        <end position="228"/>
    </location>
</feature>
<gene>
    <name evidence="8" type="ORF">J6I44_00485</name>
</gene>
<proteinExistence type="inferred from homology"/>
<keyword evidence="9" id="KW-1185">Reference proteome</keyword>
<name>A0ABT3PHB4_9BACT</name>
<feature type="domain" description="RagB/SusD" evidence="6">
    <location>
        <begin position="327"/>
        <end position="523"/>
    </location>
</feature>
<evidence type="ECO:0000256" key="1">
    <source>
        <dbReference type="ARBA" id="ARBA00004442"/>
    </source>
</evidence>
<protein>
    <submittedName>
        <fullName evidence="8">RagB/SusD family nutrient uptake outer membrane protein</fullName>
    </submittedName>
</protein>